<evidence type="ECO:0000313" key="3">
    <source>
        <dbReference type="Proteomes" id="UP000267096"/>
    </source>
</evidence>
<feature type="compositionally biased region" description="Polar residues" evidence="1">
    <location>
        <begin position="1"/>
        <end position="10"/>
    </location>
</feature>
<proteinExistence type="predicted"/>
<dbReference type="AlphaFoldDB" id="A0A0M3JJP1"/>
<feature type="compositionally biased region" description="Acidic residues" evidence="1">
    <location>
        <begin position="12"/>
        <end position="25"/>
    </location>
</feature>
<dbReference type="WBParaSite" id="ASIM_0000786201-mRNA-1">
    <property type="protein sequence ID" value="ASIM_0000786201-mRNA-1"/>
    <property type="gene ID" value="ASIM_0000786201"/>
</dbReference>
<gene>
    <name evidence="2" type="ORF">ASIM_LOCUS7624</name>
</gene>
<feature type="region of interest" description="Disordered" evidence="1">
    <location>
        <begin position="1"/>
        <end position="29"/>
    </location>
</feature>
<dbReference type="EMBL" id="UYRR01018841">
    <property type="protein sequence ID" value="VDK29628.1"/>
    <property type="molecule type" value="Genomic_DNA"/>
</dbReference>
<evidence type="ECO:0000313" key="4">
    <source>
        <dbReference type="WBParaSite" id="ASIM_0000786201-mRNA-1"/>
    </source>
</evidence>
<dbReference type="GO" id="GO:0004930">
    <property type="term" value="F:G protein-coupled receptor activity"/>
    <property type="evidence" value="ECO:0007669"/>
    <property type="project" value="InterPro"/>
</dbReference>
<name>A0A0M3JJP1_ANISI</name>
<reference evidence="4" key="1">
    <citation type="submission" date="2017-02" db="UniProtKB">
        <authorList>
            <consortium name="WormBaseParasite"/>
        </authorList>
    </citation>
    <scope>IDENTIFICATION</scope>
</reference>
<protein>
    <submittedName>
        <fullName evidence="2 4">Uncharacterized protein</fullName>
    </submittedName>
</protein>
<reference evidence="2 3" key="2">
    <citation type="submission" date="2018-11" db="EMBL/GenBank/DDBJ databases">
        <authorList>
            <consortium name="Pathogen Informatics"/>
        </authorList>
    </citation>
    <scope>NUCLEOTIDE SEQUENCE [LARGE SCALE GENOMIC DNA]</scope>
</reference>
<accession>A0A0M3JJP1</accession>
<dbReference type="InterPro" id="IPR036445">
    <property type="entry name" value="GPCR_2_extracell_dom_sf"/>
</dbReference>
<organism evidence="4">
    <name type="scientific">Anisakis simplex</name>
    <name type="common">Herring worm</name>
    <dbReference type="NCBI Taxonomy" id="6269"/>
    <lineage>
        <taxon>Eukaryota</taxon>
        <taxon>Metazoa</taxon>
        <taxon>Ecdysozoa</taxon>
        <taxon>Nematoda</taxon>
        <taxon>Chromadorea</taxon>
        <taxon>Rhabditida</taxon>
        <taxon>Spirurina</taxon>
        <taxon>Ascaridomorpha</taxon>
        <taxon>Ascaridoidea</taxon>
        <taxon>Anisakidae</taxon>
        <taxon>Anisakis</taxon>
        <taxon>Anisakis simplex complex</taxon>
    </lineage>
</organism>
<evidence type="ECO:0000313" key="2">
    <source>
        <dbReference type="EMBL" id="VDK29628.1"/>
    </source>
</evidence>
<dbReference type="Gene3D" id="4.10.1240.10">
    <property type="entry name" value="GPCR, family 2, extracellular hormone receptor domain"/>
    <property type="match status" value="1"/>
</dbReference>
<sequence length="80" mass="9290">MNSSARSTPLTDSDDSDNRDDDGTEDERFCEAEEWDGLKFPRTAACQEARLPCPRPEITVGKILHKAFREYFCRRLFFVE</sequence>
<evidence type="ECO:0000256" key="1">
    <source>
        <dbReference type="SAM" id="MobiDB-lite"/>
    </source>
</evidence>
<dbReference type="GO" id="GO:0016020">
    <property type="term" value="C:membrane"/>
    <property type="evidence" value="ECO:0007669"/>
    <property type="project" value="InterPro"/>
</dbReference>
<keyword evidence="3" id="KW-1185">Reference proteome</keyword>
<dbReference type="Proteomes" id="UP000267096">
    <property type="component" value="Unassembled WGS sequence"/>
</dbReference>